<evidence type="ECO:0000313" key="2">
    <source>
        <dbReference type="Proteomes" id="UP000191901"/>
    </source>
</evidence>
<gene>
    <name evidence="1" type="ORF">XM38_031800</name>
</gene>
<name>A0A1Z3HPK4_9CYAN</name>
<dbReference type="RefSeq" id="WP_187329423.1">
    <property type="nucleotide sequence ID" value="NZ_CP021983.2"/>
</dbReference>
<organism evidence="1 2">
    <name type="scientific">Halomicronema hongdechloris C2206</name>
    <dbReference type="NCBI Taxonomy" id="1641165"/>
    <lineage>
        <taxon>Bacteria</taxon>
        <taxon>Bacillati</taxon>
        <taxon>Cyanobacteriota</taxon>
        <taxon>Cyanophyceae</taxon>
        <taxon>Nodosilineales</taxon>
        <taxon>Nodosilineaceae</taxon>
        <taxon>Halomicronema</taxon>
    </lineage>
</organism>
<dbReference type="EMBL" id="CP021983">
    <property type="protein sequence ID" value="ASC72225.1"/>
    <property type="molecule type" value="Genomic_DNA"/>
</dbReference>
<dbReference type="KEGG" id="hhg:XM38_031800"/>
<keyword evidence="2" id="KW-1185">Reference proteome</keyword>
<protein>
    <submittedName>
        <fullName evidence="1">Uncharacterized protein</fullName>
    </submittedName>
</protein>
<dbReference type="Proteomes" id="UP000191901">
    <property type="component" value="Chromosome"/>
</dbReference>
<proteinExistence type="predicted"/>
<accession>A0A1Z3HPK4</accession>
<reference evidence="1 2" key="1">
    <citation type="journal article" date="2016" name="Biochim. Biophys. Acta">
        <title>Characterization of red-shifted phycobilisomes isolated from the chlorophyll f-containing cyanobacterium Halomicronema hongdechloris.</title>
        <authorList>
            <person name="Li Y."/>
            <person name="Lin Y."/>
            <person name="Garvey C.J."/>
            <person name="Birch D."/>
            <person name="Corkery R.W."/>
            <person name="Loughlin P.C."/>
            <person name="Scheer H."/>
            <person name="Willows R.D."/>
            <person name="Chen M."/>
        </authorList>
    </citation>
    <scope>NUCLEOTIDE SEQUENCE [LARGE SCALE GENOMIC DNA]</scope>
    <source>
        <strain evidence="1 2">C2206</strain>
    </source>
</reference>
<evidence type="ECO:0000313" key="1">
    <source>
        <dbReference type="EMBL" id="ASC72225.1"/>
    </source>
</evidence>
<dbReference type="AlphaFoldDB" id="A0A1Z3HPK4"/>
<sequence>MALDHGAMAEYFQEFKSTSSALQVALAGQLSLDGSDPSTAQAQKAD</sequence>